<comment type="subcellular location">
    <subcellularLocation>
        <location evidence="1">Cell membrane</location>
        <topology evidence="1">Multi-pass membrane protein</topology>
    </subcellularLocation>
</comment>
<feature type="transmembrane region" description="Helical" evidence="6">
    <location>
        <begin position="208"/>
        <end position="228"/>
    </location>
</feature>
<evidence type="ECO:0000256" key="3">
    <source>
        <dbReference type="ARBA" id="ARBA00022692"/>
    </source>
</evidence>
<organism evidence="7 8">
    <name type="scientific">Pelagihabitans pacificus</name>
    <dbReference type="NCBI Taxonomy" id="2696054"/>
    <lineage>
        <taxon>Bacteria</taxon>
        <taxon>Pseudomonadati</taxon>
        <taxon>Bacteroidota</taxon>
        <taxon>Flavobacteriia</taxon>
        <taxon>Flavobacteriales</taxon>
        <taxon>Flavobacteriaceae</taxon>
        <taxon>Pelagihabitans</taxon>
    </lineage>
</organism>
<feature type="transmembrane region" description="Helical" evidence="6">
    <location>
        <begin position="254"/>
        <end position="274"/>
    </location>
</feature>
<feature type="transmembrane region" description="Helical" evidence="6">
    <location>
        <begin position="170"/>
        <end position="187"/>
    </location>
</feature>
<evidence type="ECO:0000256" key="6">
    <source>
        <dbReference type="SAM" id="Phobius"/>
    </source>
</evidence>
<name>A0A967E7A3_9FLAO</name>
<comment type="caution">
    <text evidence="7">The sequence shown here is derived from an EMBL/GenBank/DDBJ whole genome shotgun (WGS) entry which is preliminary data.</text>
</comment>
<feature type="transmembrane region" description="Helical" evidence="6">
    <location>
        <begin position="286"/>
        <end position="311"/>
    </location>
</feature>
<evidence type="ECO:0000256" key="2">
    <source>
        <dbReference type="ARBA" id="ARBA00022475"/>
    </source>
</evidence>
<dbReference type="AlphaFoldDB" id="A0A967E7A3"/>
<dbReference type="Pfam" id="PF01943">
    <property type="entry name" value="Polysacc_synt"/>
    <property type="match status" value="1"/>
</dbReference>
<dbReference type="PANTHER" id="PTHR30250">
    <property type="entry name" value="PST FAMILY PREDICTED COLANIC ACID TRANSPORTER"/>
    <property type="match status" value="1"/>
</dbReference>
<feature type="transmembrane region" description="Helical" evidence="6">
    <location>
        <begin position="323"/>
        <end position="340"/>
    </location>
</feature>
<feature type="transmembrane region" description="Helical" evidence="6">
    <location>
        <begin position="379"/>
        <end position="400"/>
    </location>
</feature>
<dbReference type="InterPro" id="IPR050833">
    <property type="entry name" value="Poly_Biosynth_Transport"/>
</dbReference>
<dbReference type="EMBL" id="VIKU02000008">
    <property type="protein sequence ID" value="NHF61382.1"/>
    <property type="molecule type" value="Genomic_DNA"/>
</dbReference>
<feature type="transmembrane region" description="Helical" evidence="6">
    <location>
        <begin position="39"/>
        <end position="59"/>
    </location>
</feature>
<protein>
    <submittedName>
        <fullName evidence="7">Flippase</fullName>
    </submittedName>
</protein>
<keyword evidence="3 6" id="KW-0812">Transmembrane</keyword>
<feature type="transmembrane region" description="Helical" evidence="6">
    <location>
        <begin position="12"/>
        <end position="33"/>
    </location>
</feature>
<dbReference type="Proteomes" id="UP000707206">
    <property type="component" value="Unassembled WGS sequence"/>
</dbReference>
<keyword evidence="5 6" id="KW-0472">Membrane</keyword>
<feature type="transmembrane region" description="Helical" evidence="6">
    <location>
        <begin position="80"/>
        <end position="100"/>
    </location>
</feature>
<evidence type="ECO:0000256" key="4">
    <source>
        <dbReference type="ARBA" id="ARBA00022989"/>
    </source>
</evidence>
<reference evidence="7" key="1">
    <citation type="submission" date="2019-07" db="EMBL/GenBank/DDBJ databases">
        <authorList>
            <person name="De-Chao Zhang Q."/>
        </authorList>
    </citation>
    <scope>NUCLEOTIDE SEQUENCE</scope>
    <source>
        <strain evidence="7">TP-CH-4</strain>
    </source>
</reference>
<dbReference type="PANTHER" id="PTHR30250:SF11">
    <property type="entry name" value="O-ANTIGEN TRANSPORTER-RELATED"/>
    <property type="match status" value="1"/>
</dbReference>
<evidence type="ECO:0000256" key="5">
    <source>
        <dbReference type="ARBA" id="ARBA00023136"/>
    </source>
</evidence>
<proteinExistence type="predicted"/>
<keyword evidence="8" id="KW-1185">Reference proteome</keyword>
<feature type="transmembrane region" description="Helical" evidence="6">
    <location>
        <begin position="352"/>
        <end position="373"/>
    </location>
</feature>
<evidence type="ECO:0000256" key="1">
    <source>
        <dbReference type="ARBA" id="ARBA00004651"/>
    </source>
</evidence>
<gene>
    <name evidence="7" type="ORF">FK220_018660</name>
</gene>
<accession>A0A967E7A3</accession>
<dbReference type="InterPro" id="IPR002797">
    <property type="entry name" value="Polysacc_synth"/>
</dbReference>
<reference evidence="7" key="2">
    <citation type="submission" date="2020-03" db="EMBL/GenBank/DDBJ databases">
        <title>Flavobacteriaceae bacterium strain TP-CH-4, a member of the family Flavobacteriaceae isolated from a deep-sea seamount.</title>
        <authorList>
            <person name="Zhang D.-C."/>
        </authorList>
    </citation>
    <scope>NUCLEOTIDE SEQUENCE</scope>
    <source>
        <strain evidence="7">TP-CH-4</strain>
    </source>
</reference>
<evidence type="ECO:0000313" key="8">
    <source>
        <dbReference type="Proteomes" id="UP000707206"/>
    </source>
</evidence>
<dbReference type="GO" id="GO:0005886">
    <property type="term" value="C:plasma membrane"/>
    <property type="evidence" value="ECO:0007669"/>
    <property type="project" value="UniProtKB-SubCell"/>
</dbReference>
<feature type="transmembrane region" description="Helical" evidence="6">
    <location>
        <begin position="146"/>
        <end position="164"/>
    </location>
</feature>
<keyword evidence="4 6" id="KW-1133">Transmembrane helix</keyword>
<sequence length="430" mass="47942">MNSFNKDVASVGFSKVIIVVFGLLNSVLVARLLGPATNGIIDSFTVYTSLFMTIGSLGIRQATTFFVGKEKYLLEDIKKAIVFIWLFTSVISFLACFFLIYKFSSNGQNTTWSLLAVAPLPFSLYNTYNSGIYLGQNKISNFNRINWIPVFVTFVSNTILLLVFNLKVTGVLIAVLIGNISITLVLIRKDNIIRYFNSWPEIKIIKSMLSLGLVYAIALLTISLNYKIDVILLDKLSSAYEIGIYGKGVKIVEYLWQIPMLLSTIVFARSAIAKNGKDFSFKVLKLLRFSFVIVGILSVVLFFMASFIVILMFGDDFTGSTTVLRLLLPGVVLMIIFKVLNMDLAGKGKPWIAAKAMIPALLINIVLNIVLIPKDGANGAALSSTISYSIASLLFLFFYLKEVEISFKEVWHLKKTDFDIVFTILKKLTN</sequence>
<dbReference type="RefSeq" id="WP_152575885.1">
    <property type="nucleotide sequence ID" value="NZ_VIKU02000008.1"/>
</dbReference>
<keyword evidence="2" id="KW-1003">Cell membrane</keyword>
<dbReference type="CDD" id="cd13128">
    <property type="entry name" value="MATE_Wzx_like"/>
    <property type="match status" value="1"/>
</dbReference>
<evidence type="ECO:0000313" key="7">
    <source>
        <dbReference type="EMBL" id="NHF61382.1"/>
    </source>
</evidence>
<feature type="transmembrane region" description="Helical" evidence="6">
    <location>
        <begin position="112"/>
        <end position="134"/>
    </location>
</feature>